<dbReference type="Gene3D" id="3.40.50.300">
    <property type="entry name" value="P-loop containing nucleotide triphosphate hydrolases"/>
    <property type="match status" value="1"/>
</dbReference>
<dbReference type="OrthoDB" id="43969at2"/>
<dbReference type="SUPFAM" id="SSF52540">
    <property type="entry name" value="P-loop containing nucleoside triphosphate hydrolases"/>
    <property type="match status" value="1"/>
</dbReference>
<dbReference type="PANTHER" id="PTHR34301">
    <property type="entry name" value="DNA-BINDING PROTEIN-RELATED"/>
    <property type="match status" value="1"/>
</dbReference>
<reference evidence="2" key="2">
    <citation type="journal article" date="2019" name="MicrobiologyOpen">
        <title>High-quality draft genome sequence of Gaiella occulta isolated from a 150 meter deep mineral water borehole and comparison with the genome sequences of other deep-branching lineages of the phylum Actinobacteria.</title>
        <authorList>
            <person name="Severino R."/>
            <person name="Froufe H.J.C."/>
            <person name="Barroso C."/>
            <person name="Albuquerque L."/>
            <person name="Lobo-da-Cunha A."/>
            <person name="da Costa M.S."/>
            <person name="Egas C."/>
        </authorList>
    </citation>
    <scope>NUCLEOTIDE SEQUENCE [LARGE SCALE GENOMIC DNA]</scope>
    <source>
        <strain evidence="2">F2-233</strain>
    </source>
</reference>
<accession>A0A7M2YW30</accession>
<gene>
    <name evidence="1" type="ORF">Gocc_1791</name>
</gene>
<proteinExistence type="predicted"/>
<name>A0A7M2YW30_9ACTN</name>
<evidence type="ECO:0000313" key="2">
    <source>
        <dbReference type="Proteomes" id="UP000254134"/>
    </source>
</evidence>
<dbReference type="PANTHER" id="PTHR34301:SF8">
    <property type="entry name" value="ATPASE DOMAIN-CONTAINING PROTEIN"/>
    <property type="match status" value="1"/>
</dbReference>
<comment type="caution">
    <text evidence="1">The sequence shown here is derived from an EMBL/GenBank/DDBJ whole genome shotgun (WGS) entry which is preliminary data.</text>
</comment>
<dbReference type="AlphaFoldDB" id="A0A7M2YW30"/>
<keyword evidence="2" id="KW-1185">Reference proteome</keyword>
<protein>
    <submittedName>
        <fullName evidence="1">Archaeal ATPase</fullName>
    </submittedName>
</protein>
<dbReference type="InterPro" id="IPR027417">
    <property type="entry name" value="P-loop_NTPase"/>
</dbReference>
<dbReference type="EMBL" id="QQZY01000004">
    <property type="protein sequence ID" value="RDI74215.1"/>
    <property type="molecule type" value="Genomic_DNA"/>
</dbReference>
<organism evidence="1 2">
    <name type="scientific">Gaiella occulta</name>
    <dbReference type="NCBI Taxonomy" id="1002870"/>
    <lineage>
        <taxon>Bacteria</taxon>
        <taxon>Bacillati</taxon>
        <taxon>Actinomycetota</taxon>
        <taxon>Thermoleophilia</taxon>
        <taxon>Gaiellales</taxon>
        <taxon>Gaiellaceae</taxon>
        <taxon>Gaiella</taxon>
    </lineage>
</organism>
<sequence length="393" mass="43544">MYIARVVERNPFTFGSLACGDAFVDREDELRALTSDLRGGRDVLLLAPRRYGKSSLALRAVQEAAREGILVATCDLTRTPTKERFAAALAKTIDDDLASPPGQPRDRAAGLFRGLPVRPTIELDPDDGALSFSFRASHADGAIDGTIERLLELPGRIAAERERQVAILFDEFQEIVALDPRLPDLMRSVFQAQPDVAHVYVGSRRHARHAIFDDRDGALWRGARRMELGRLPHDTLAGHLRSRFAATARDADDEAVSRILEITDGHPYATQELAFFTWAHVPRGHAARAADVEAGLVDVLRAEHNNLARLWDAATRNERLVLLALRAGAQSLYAEETRERAGLPAPTFVQRAVTSLVREDVIEKGPDGRYRLAEPFLAEWLERKASTRLEGDA</sequence>
<evidence type="ECO:0000313" key="1">
    <source>
        <dbReference type="EMBL" id="RDI74215.1"/>
    </source>
</evidence>
<dbReference type="Proteomes" id="UP000254134">
    <property type="component" value="Unassembled WGS sequence"/>
</dbReference>
<reference evidence="1 2" key="1">
    <citation type="submission" date="2018-07" db="EMBL/GenBank/DDBJ databases">
        <title>High-quality-draft genome sequence of Gaiella occulta.</title>
        <authorList>
            <person name="Severino R."/>
            <person name="Froufe H.J.C."/>
            <person name="Rainey F.A."/>
            <person name="Barroso C."/>
            <person name="Albuquerque L."/>
            <person name="Lobo-Da-Cunha A."/>
            <person name="Da Costa M.S."/>
            <person name="Egas C."/>
        </authorList>
    </citation>
    <scope>NUCLEOTIDE SEQUENCE [LARGE SCALE GENOMIC DNA]</scope>
    <source>
        <strain evidence="1 2">F2-233</strain>
    </source>
</reference>